<dbReference type="AlphaFoldDB" id="K8PNU5"/>
<gene>
    <name evidence="1" type="ORF">HMPREF9696_00037</name>
</gene>
<evidence type="ECO:0000313" key="2">
    <source>
        <dbReference type="Proteomes" id="UP000001095"/>
    </source>
</evidence>
<dbReference type="EMBL" id="AGWY01000001">
    <property type="protein sequence ID" value="EKS42494.1"/>
    <property type="molecule type" value="Genomic_DNA"/>
</dbReference>
<dbReference type="PATRIC" id="fig|883079.3.peg.37"/>
<proteinExistence type="predicted"/>
<comment type="caution">
    <text evidence="1">The sequence shown here is derived from an EMBL/GenBank/DDBJ whole genome shotgun (WGS) entry which is preliminary data.</text>
</comment>
<accession>K8PNU5</accession>
<organism evidence="1 2">
    <name type="scientific">Afipia clevelandensis ATCC 49720</name>
    <dbReference type="NCBI Taxonomy" id="883079"/>
    <lineage>
        <taxon>Bacteria</taxon>
        <taxon>Pseudomonadati</taxon>
        <taxon>Pseudomonadota</taxon>
        <taxon>Alphaproteobacteria</taxon>
        <taxon>Hyphomicrobiales</taxon>
        <taxon>Nitrobacteraceae</taxon>
        <taxon>Afipia</taxon>
    </lineage>
</organism>
<reference evidence="1 2" key="1">
    <citation type="submission" date="2012-04" db="EMBL/GenBank/DDBJ databases">
        <title>The Genome Sequence of Afipia clevelandensis ATCC 49720.</title>
        <authorList>
            <consortium name="The Broad Institute Genome Sequencing Platform"/>
            <person name="Earl A."/>
            <person name="Ward D."/>
            <person name="Feldgarden M."/>
            <person name="Gevers D."/>
            <person name="Huys G."/>
            <person name="Walker B."/>
            <person name="Young S.K."/>
            <person name="Zeng Q."/>
            <person name="Gargeya S."/>
            <person name="Fitzgerald M."/>
            <person name="Haas B."/>
            <person name="Abouelleil A."/>
            <person name="Alvarado L."/>
            <person name="Arachchi H.M."/>
            <person name="Berlin A."/>
            <person name="Chapman S.B."/>
            <person name="Goldberg J."/>
            <person name="Griggs A."/>
            <person name="Gujja S."/>
            <person name="Hansen M."/>
            <person name="Howarth C."/>
            <person name="Imamovic A."/>
            <person name="Larimer J."/>
            <person name="McCowen C."/>
            <person name="Montmayeur A."/>
            <person name="Murphy C."/>
            <person name="Neiman D."/>
            <person name="Pearson M."/>
            <person name="Priest M."/>
            <person name="Roberts A."/>
            <person name="Saif S."/>
            <person name="Shea T."/>
            <person name="Sisk P."/>
            <person name="Sykes S."/>
            <person name="Wortman J."/>
            <person name="Nusbaum C."/>
            <person name="Birren B."/>
        </authorList>
    </citation>
    <scope>NUCLEOTIDE SEQUENCE [LARGE SCALE GENOMIC DNA]</scope>
    <source>
        <strain evidence="1 2">ATCC 49720</strain>
    </source>
</reference>
<evidence type="ECO:0000313" key="1">
    <source>
        <dbReference type="EMBL" id="EKS42494.1"/>
    </source>
</evidence>
<name>K8PNU5_9BRAD</name>
<dbReference type="HOGENOM" id="CLU_2520215_0_0_5"/>
<keyword evidence="2" id="KW-1185">Reference proteome</keyword>
<sequence>MSWKCVHEQVMAWLVDIYTMYDARTVTEIVTERPVSSSSAEEDLMRREYRILNRAFGRTAARTQLTPADCFPEMHEVSLASSDT</sequence>
<dbReference type="Proteomes" id="UP000001095">
    <property type="component" value="Unassembled WGS sequence"/>
</dbReference>
<protein>
    <submittedName>
        <fullName evidence="1">Uncharacterized protein</fullName>
    </submittedName>
</protein>